<evidence type="ECO:0000256" key="5">
    <source>
        <dbReference type="ARBA" id="ARBA00022989"/>
    </source>
</evidence>
<proteinExistence type="predicted"/>
<sequence>MSKRPRRQRDGRLRYTPRWSPAQTVCLAFIAVITAGSLALMLPISSNAAPASPLHAVFVATSAITVTGLTPVDTHVAWTGFGQAVILILIQLGGLGVMTFTSVVGIALTRRLGLQSRLIASAESRTVDFDDARAVLLSIIRIVVVCEAVAAVVLYLAFVVGHGLDPVASIWDAVFHAVSAFNNAGFSTFEGNLVDFVDSPWVCLPIALCIIIGGLGFPVIAQILKFGPKWNRLSISAKMVLTATPILLLVGMGAFVLFEWNNPQTLGQYDFGTRMLAGFFQSVQTRTAGFNSIDFGALHPETLLIVDVLQFIGGGPAGTAGGIKITVFMVIAAAIVAVIRGDGSVHLFGKRIHDAVVRRAAAIGVTALGLCVAVTLLLLVVTPFTIEQVGVEVTSAWGTVGLSTGITGDLPPVAMIAITLLMFIGRLGPMTIAAALVPAVRPLPYELPEERPIIA</sequence>
<comment type="caution">
    <text evidence="9">The sequence shown here is derived from an EMBL/GenBank/DDBJ whole genome shotgun (WGS) entry which is preliminary data.</text>
</comment>
<dbReference type="InterPro" id="IPR003445">
    <property type="entry name" value="Cat_transpt"/>
</dbReference>
<gene>
    <name evidence="9" type="ORF">ACFSUQ_08215</name>
</gene>
<feature type="transmembrane region" description="Helical" evidence="8">
    <location>
        <begin position="360"/>
        <end position="381"/>
    </location>
</feature>
<keyword evidence="3" id="KW-1003">Cell membrane</keyword>
<feature type="transmembrane region" description="Helical" evidence="8">
    <location>
        <begin position="21"/>
        <end position="44"/>
    </location>
</feature>
<keyword evidence="2" id="KW-0813">Transport</keyword>
<name>A0ABW5RL36_9MICO</name>
<evidence type="ECO:0000256" key="7">
    <source>
        <dbReference type="ARBA" id="ARBA00023136"/>
    </source>
</evidence>
<keyword evidence="6" id="KW-0406">Ion transport</keyword>
<evidence type="ECO:0000256" key="8">
    <source>
        <dbReference type="SAM" id="Phobius"/>
    </source>
</evidence>
<feature type="transmembrane region" description="Helical" evidence="8">
    <location>
        <begin position="199"/>
        <end position="224"/>
    </location>
</feature>
<evidence type="ECO:0000313" key="9">
    <source>
        <dbReference type="EMBL" id="MFD2675276.1"/>
    </source>
</evidence>
<dbReference type="PANTHER" id="PTHR32024">
    <property type="entry name" value="TRK SYSTEM POTASSIUM UPTAKE PROTEIN TRKG-RELATED"/>
    <property type="match status" value="1"/>
</dbReference>
<dbReference type="EMBL" id="JBHUNF010000004">
    <property type="protein sequence ID" value="MFD2675276.1"/>
    <property type="molecule type" value="Genomic_DNA"/>
</dbReference>
<evidence type="ECO:0000256" key="2">
    <source>
        <dbReference type="ARBA" id="ARBA00022448"/>
    </source>
</evidence>
<organism evidence="9 10">
    <name type="scientific">Gulosibacter bifidus</name>
    <dbReference type="NCBI Taxonomy" id="272239"/>
    <lineage>
        <taxon>Bacteria</taxon>
        <taxon>Bacillati</taxon>
        <taxon>Actinomycetota</taxon>
        <taxon>Actinomycetes</taxon>
        <taxon>Micrococcales</taxon>
        <taxon>Microbacteriaceae</taxon>
        <taxon>Gulosibacter</taxon>
    </lineage>
</organism>
<keyword evidence="10" id="KW-1185">Reference proteome</keyword>
<feature type="transmembrane region" description="Helical" evidence="8">
    <location>
        <begin position="413"/>
        <end position="437"/>
    </location>
</feature>
<dbReference type="Pfam" id="PF02386">
    <property type="entry name" value="TrkH"/>
    <property type="match status" value="1"/>
</dbReference>
<comment type="subcellular location">
    <subcellularLocation>
        <location evidence="1">Cell membrane</location>
        <topology evidence="1">Multi-pass membrane protein</topology>
    </subcellularLocation>
</comment>
<dbReference type="Proteomes" id="UP001597453">
    <property type="component" value="Unassembled WGS sequence"/>
</dbReference>
<evidence type="ECO:0000256" key="4">
    <source>
        <dbReference type="ARBA" id="ARBA00022692"/>
    </source>
</evidence>
<keyword evidence="4 8" id="KW-0812">Transmembrane</keyword>
<evidence type="ECO:0000256" key="6">
    <source>
        <dbReference type="ARBA" id="ARBA00023065"/>
    </source>
</evidence>
<keyword evidence="7 8" id="KW-0472">Membrane</keyword>
<protein>
    <submittedName>
        <fullName evidence="9">TrkH family potassium uptake protein</fullName>
    </submittedName>
</protein>
<dbReference type="PANTHER" id="PTHR32024:SF1">
    <property type="entry name" value="KTR SYSTEM POTASSIUM UPTAKE PROTEIN B"/>
    <property type="match status" value="1"/>
</dbReference>
<evidence type="ECO:0000256" key="3">
    <source>
        <dbReference type="ARBA" id="ARBA00022475"/>
    </source>
</evidence>
<feature type="transmembrane region" description="Helical" evidence="8">
    <location>
        <begin position="134"/>
        <end position="158"/>
    </location>
</feature>
<evidence type="ECO:0000313" key="10">
    <source>
        <dbReference type="Proteomes" id="UP001597453"/>
    </source>
</evidence>
<evidence type="ECO:0000256" key="1">
    <source>
        <dbReference type="ARBA" id="ARBA00004651"/>
    </source>
</evidence>
<accession>A0ABW5RL36</accession>
<keyword evidence="5 8" id="KW-1133">Transmembrane helix</keyword>
<feature type="transmembrane region" description="Helical" evidence="8">
    <location>
        <begin position="321"/>
        <end position="339"/>
    </location>
</feature>
<feature type="transmembrane region" description="Helical" evidence="8">
    <location>
        <begin position="236"/>
        <end position="258"/>
    </location>
</feature>
<feature type="transmembrane region" description="Helical" evidence="8">
    <location>
        <begin position="84"/>
        <end position="108"/>
    </location>
</feature>
<reference evidence="10" key="1">
    <citation type="journal article" date="2019" name="Int. J. Syst. Evol. Microbiol.">
        <title>The Global Catalogue of Microorganisms (GCM) 10K type strain sequencing project: providing services to taxonomists for standard genome sequencing and annotation.</title>
        <authorList>
            <consortium name="The Broad Institute Genomics Platform"/>
            <consortium name="The Broad Institute Genome Sequencing Center for Infectious Disease"/>
            <person name="Wu L."/>
            <person name="Ma J."/>
        </authorList>
    </citation>
    <scope>NUCLEOTIDE SEQUENCE [LARGE SCALE GENOMIC DNA]</scope>
    <source>
        <strain evidence="10">TISTR 1511</strain>
    </source>
</reference>